<dbReference type="PROSITE" id="PS50956">
    <property type="entry name" value="HTH_ASNC_2"/>
    <property type="match status" value="1"/>
</dbReference>
<dbReference type="PANTHER" id="PTHR30154">
    <property type="entry name" value="LEUCINE-RESPONSIVE REGULATORY PROTEIN"/>
    <property type="match status" value="1"/>
</dbReference>
<gene>
    <name evidence="5" type="ORF">APZ16_03820</name>
</gene>
<reference evidence="5 6" key="1">
    <citation type="journal article" date="2016" name="Nat. Microbiol.">
        <title>Genomic inference of the metabolism of cosmopolitan subsurface Archaea, Hadesarchaea.</title>
        <authorList>
            <person name="Baker B.J."/>
            <person name="Saw J.H."/>
            <person name="Lind A.E."/>
            <person name="Lazar C.S."/>
            <person name="Hinrichs K.-U."/>
            <person name="Teske A.P."/>
            <person name="Ettema T.J."/>
        </authorList>
    </citation>
    <scope>NUCLEOTIDE SEQUENCE [LARGE SCALE GENOMIC DNA]</scope>
</reference>
<sequence>MAITYFFHIFPINSYIMKTYICISLQIIMISMDDVDKKIISFLQEDGRTSLSEIGRKLGLSHVSVRKRLKNLCESLVNVSADLNAEQLDLRIAIVSAEVETHERLRELIDIFSKCPRTVFVTTTTGAYNVMTIMVAEDADTLNAILEVCSIRAQKGIRRSEAVIGEAPVVPKYLPIKIVPNKEMEIAPCGVNCGKCLRYKNQKCLGCPATKYYRGPL</sequence>
<dbReference type="SMART" id="SM00344">
    <property type="entry name" value="HTH_ASNC"/>
    <property type="match status" value="1"/>
</dbReference>
<dbReference type="GO" id="GO:0005829">
    <property type="term" value="C:cytosol"/>
    <property type="evidence" value="ECO:0007669"/>
    <property type="project" value="TreeGrafter"/>
</dbReference>
<dbReference type="SUPFAM" id="SSF54909">
    <property type="entry name" value="Dimeric alpha+beta barrel"/>
    <property type="match status" value="1"/>
</dbReference>
<name>A0A147JZ09_HADYE</name>
<dbReference type="PANTHER" id="PTHR30154:SF34">
    <property type="entry name" value="TRANSCRIPTIONAL REGULATOR AZLB"/>
    <property type="match status" value="1"/>
</dbReference>
<dbReference type="InterPro" id="IPR036390">
    <property type="entry name" value="WH_DNA-bd_sf"/>
</dbReference>
<keyword evidence="2" id="KW-0238">DNA-binding</keyword>
<evidence type="ECO:0000313" key="6">
    <source>
        <dbReference type="Proteomes" id="UP000074294"/>
    </source>
</evidence>
<dbReference type="Gene3D" id="3.30.70.920">
    <property type="match status" value="1"/>
</dbReference>
<dbReference type="SUPFAM" id="SSF46785">
    <property type="entry name" value="Winged helix' DNA-binding domain"/>
    <property type="match status" value="1"/>
</dbReference>
<dbReference type="GO" id="GO:0043200">
    <property type="term" value="P:response to amino acid"/>
    <property type="evidence" value="ECO:0007669"/>
    <property type="project" value="TreeGrafter"/>
</dbReference>
<evidence type="ECO:0000256" key="3">
    <source>
        <dbReference type="ARBA" id="ARBA00023163"/>
    </source>
</evidence>
<dbReference type="Pfam" id="PF13404">
    <property type="entry name" value="HTH_AsnC-type"/>
    <property type="match status" value="1"/>
</dbReference>
<dbReference type="PRINTS" id="PR00033">
    <property type="entry name" value="HTHASNC"/>
</dbReference>
<evidence type="ECO:0000259" key="4">
    <source>
        <dbReference type="PROSITE" id="PS50956"/>
    </source>
</evidence>
<proteinExistence type="predicted"/>
<dbReference type="Gene3D" id="1.10.10.10">
    <property type="entry name" value="Winged helix-like DNA-binding domain superfamily/Winged helix DNA-binding domain"/>
    <property type="match status" value="1"/>
</dbReference>
<keyword evidence="3" id="KW-0804">Transcription</keyword>
<evidence type="ECO:0000256" key="1">
    <source>
        <dbReference type="ARBA" id="ARBA00023015"/>
    </source>
</evidence>
<dbReference type="EMBL" id="LQMQ01000015">
    <property type="protein sequence ID" value="KUO41738.1"/>
    <property type="molecule type" value="Genomic_DNA"/>
</dbReference>
<keyword evidence="1" id="KW-0805">Transcription regulation</keyword>
<dbReference type="GO" id="GO:0043565">
    <property type="term" value="F:sequence-specific DNA binding"/>
    <property type="evidence" value="ECO:0007669"/>
    <property type="project" value="InterPro"/>
</dbReference>
<accession>A0A147JZ09</accession>
<protein>
    <recommendedName>
        <fullName evidence="4">HTH asnC-type domain-containing protein</fullName>
    </recommendedName>
</protein>
<feature type="domain" description="HTH asnC-type" evidence="4">
    <location>
        <begin position="32"/>
        <end position="91"/>
    </location>
</feature>
<dbReference type="STRING" id="1776334.APZ16_03820"/>
<dbReference type="InterPro" id="IPR000485">
    <property type="entry name" value="AsnC-type_HTH_dom"/>
</dbReference>
<dbReference type="Proteomes" id="UP000074294">
    <property type="component" value="Unassembled WGS sequence"/>
</dbReference>
<dbReference type="InterPro" id="IPR011008">
    <property type="entry name" value="Dimeric_a/b-barrel"/>
</dbReference>
<dbReference type="InterPro" id="IPR036388">
    <property type="entry name" value="WH-like_DNA-bd_sf"/>
</dbReference>
<evidence type="ECO:0000313" key="5">
    <source>
        <dbReference type="EMBL" id="KUO41738.1"/>
    </source>
</evidence>
<organism evidence="5 6">
    <name type="scientific">Hadarchaeum yellowstonense</name>
    <dbReference type="NCBI Taxonomy" id="1776334"/>
    <lineage>
        <taxon>Archaea</taxon>
        <taxon>Methanobacteriati</taxon>
        <taxon>Candidatus Hadarchaeota</taxon>
        <taxon>Candidatus Hadarchaeia</taxon>
        <taxon>Candidatus Hadarchaeales</taxon>
        <taxon>Candidatus Hadarchaeaceae</taxon>
        <taxon>Candidatus Hadarchaeum</taxon>
    </lineage>
</organism>
<dbReference type="InterPro" id="IPR019888">
    <property type="entry name" value="Tscrpt_reg_AsnC-like"/>
</dbReference>
<comment type="caution">
    <text evidence="5">The sequence shown here is derived from an EMBL/GenBank/DDBJ whole genome shotgun (WGS) entry which is preliminary data.</text>
</comment>
<evidence type="ECO:0000256" key="2">
    <source>
        <dbReference type="ARBA" id="ARBA00023125"/>
    </source>
</evidence>
<dbReference type="AlphaFoldDB" id="A0A147JZ09"/>